<name>A0A0B2Q3W2_GLYSO</name>
<evidence type="ECO:0000256" key="1">
    <source>
        <dbReference type="SAM" id="MobiDB-lite"/>
    </source>
</evidence>
<feature type="region of interest" description="Disordered" evidence="1">
    <location>
        <begin position="1"/>
        <end position="48"/>
    </location>
</feature>
<evidence type="ECO:0000313" key="4">
    <source>
        <dbReference type="Proteomes" id="UP000289340"/>
    </source>
</evidence>
<dbReference type="EMBL" id="QZWG01000015">
    <property type="protein sequence ID" value="RZB64586.1"/>
    <property type="molecule type" value="Genomic_DNA"/>
</dbReference>
<evidence type="ECO:0000313" key="2">
    <source>
        <dbReference type="EMBL" id="KHN14673.1"/>
    </source>
</evidence>
<proteinExistence type="predicted"/>
<evidence type="ECO:0000313" key="3">
    <source>
        <dbReference type="EMBL" id="RZB64586.1"/>
    </source>
</evidence>
<dbReference type="Proteomes" id="UP000053555">
    <property type="component" value="Unassembled WGS sequence"/>
</dbReference>
<protein>
    <submittedName>
        <fullName evidence="2">Uncharacterized protein</fullName>
    </submittedName>
</protein>
<reference evidence="3 4" key="2">
    <citation type="submission" date="2018-09" db="EMBL/GenBank/DDBJ databases">
        <title>A high-quality reference genome of wild soybean provides a powerful tool to mine soybean genomes.</title>
        <authorList>
            <person name="Xie M."/>
            <person name="Chung C.Y.L."/>
            <person name="Li M.-W."/>
            <person name="Wong F.-L."/>
            <person name="Chan T.-F."/>
            <person name="Lam H.-M."/>
        </authorList>
    </citation>
    <scope>NUCLEOTIDE SEQUENCE [LARGE SCALE GENOMIC DNA]</scope>
    <source>
        <strain evidence="4">cv. W05</strain>
        <tissue evidence="3">Hypocotyl of etiolated seedlings</tissue>
    </source>
</reference>
<dbReference type="EMBL" id="KN661573">
    <property type="protein sequence ID" value="KHN14673.1"/>
    <property type="molecule type" value="Genomic_DNA"/>
</dbReference>
<feature type="compositionally biased region" description="Low complexity" evidence="1">
    <location>
        <begin position="17"/>
        <end position="37"/>
    </location>
</feature>
<sequence length="88" mass="9252">MTSNLKPIVAVQAGNESNHGTSSSLNNSNGNQNITGSKINAGANSGDKTRYENSRVINNNGTFNGNANGCFIEGGSHTTQNYFDGRKD</sequence>
<dbReference type="Proteomes" id="UP000289340">
    <property type="component" value="Chromosome 15"/>
</dbReference>
<reference evidence="2" key="1">
    <citation type="submission" date="2014-07" db="EMBL/GenBank/DDBJ databases">
        <title>Identification of a novel salt tolerance gene in wild soybean by whole-genome sequencing.</title>
        <authorList>
            <person name="Lam H.-M."/>
            <person name="Qi X."/>
            <person name="Li M.-W."/>
            <person name="Liu X."/>
            <person name="Xie M."/>
            <person name="Ni M."/>
            <person name="Xu X."/>
        </authorList>
    </citation>
    <scope>NUCLEOTIDE SEQUENCE [LARGE SCALE GENOMIC DNA]</scope>
    <source>
        <tissue evidence="2">Root</tissue>
    </source>
</reference>
<gene>
    <name evidence="3" type="ORF">D0Y65_040894</name>
    <name evidence="2" type="ORF">glysoja_024768</name>
</gene>
<organism evidence="2">
    <name type="scientific">Glycine soja</name>
    <name type="common">Wild soybean</name>
    <dbReference type="NCBI Taxonomy" id="3848"/>
    <lineage>
        <taxon>Eukaryota</taxon>
        <taxon>Viridiplantae</taxon>
        <taxon>Streptophyta</taxon>
        <taxon>Embryophyta</taxon>
        <taxon>Tracheophyta</taxon>
        <taxon>Spermatophyta</taxon>
        <taxon>Magnoliopsida</taxon>
        <taxon>eudicotyledons</taxon>
        <taxon>Gunneridae</taxon>
        <taxon>Pentapetalae</taxon>
        <taxon>rosids</taxon>
        <taxon>fabids</taxon>
        <taxon>Fabales</taxon>
        <taxon>Fabaceae</taxon>
        <taxon>Papilionoideae</taxon>
        <taxon>50 kb inversion clade</taxon>
        <taxon>NPAAA clade</taxon>
        <taxon>indigoferoid/millettioid clade</taxon>
        <taxon>Phaseoleae</taxon>
        <taxon>Glycine</taxon>
        <taxon>Glycine subgen. Soja</taxon>
    </lineage>
</organism>
<accession>A0A0B2Q3W2</accession>
<keyword evidence="4" id="KW-1185">Reference proteome</keyword>
<dbReference type="AlphaFoldDB" id="A0A0B2Q3W2"/>